<feature type="domain" description="PiggyBac transposable element-derived protein" evidence="1">
    <location>
        <begin position="2"/>
        <end position="90"/>
    </location>
</feature>
<dbReference type="InterPro" id="IPR052638">
    <property type="entry name" value="PiggyBac_TE-derived"/>
</dbReference>
<sequence length="122" mass="14249">MQEWNDNSVVTMVTNAESVFPTSNVTRYSHKEKKRVSVQQPRVIKMYNQNMGGVDRADQNISLYCVSIRGKKWYFPLIAQCIDMAEQNAWQIHKLNGGRMDHLSFRRSIAQSFLETYKKTTK</sequence>
<evidence type="ECO:0000313" key="3">
    <source>
        <dbReference type="Proteomes" id="UP001566132"/>
    </source>
</evidence>
<dbReference type="InterPro" id="IPR029526">
    <property type="entry name" value="PGBD"/>
</dbReference>
<name>A0ABD1EFU9_HYPHA</name>
<dbReference type="AlphaFoldDB" id="A0ABD1EFU9"/>
<proteinExistence type="predicted"/>
<dbReference type="Proteomes" id="UP001566132">
    <property type="component" value="Unassembled WGS sequence"/>
</dbReference>
<comment type="caution">
    <text evidence="2">The sequence shown here is derived from an EMBL/GenBank/DDBJ whole genome shotgun (WGS) entry which is preliminary data.</text>
</comment>
<gene>
    <name evidence="2" type="ORF">ABEB36_009272</name>
</gene>
<evidence type="ECO:0000313" key="2">
    <source>
        <dbReference type="EMBL" id="KAL1493569.1"/>
    </source>
</evidence>
<reference evidence="2 3" key="1">
    <citation type="submission" date="2024-05" db="EMBL/GenBank/DDBJ databases">
        <title>Genetic variation in Jamaican populations of the coffee berry borer (Hypothenemus hampei).</title>
        <authorList>
            <person name="Errbii M."/>
            <person name="Myrie A."/>
        </authorList>
    </citation>
    <scope>NUCLEOTIDE SEQUENCE [LARGE SCALE GENOMIC DNA]</scope>
    <source>
        <strain evidence="2">JA-Hopewell-2020-01-JO</strain>
        <tissue evidence="2">Whole body</tissue>
    </source>
</reference>
<keyword evidence="3" id="KW-1185">Reference proteome</keyword>
<accession>A0ABD1EFU9</accession>
<dbReference type="Pfam" id="PF13843">
    <property type="entry name" value="DDE_Tnp_1_7"/>
    <property type="match status" value="1"/>
</dbReference>
<organism evidence="2 3">
    <name type="scientific">Hypothenemus hampei</name>
    <name type="common">Coffee berry borer</name>
    <dbReference type="NCBI Taxonomy" id="57062"/>
    <lineage>
        <taxon>Eukaryota</taxon>
        <taxon>Metazoa</taxon>
        <taxon>Ecdysozoa</taxon>
        <taxon>Arthropoda</taxon>
        <taxon>Hexapoda</taxon>
        <taxon>Insecta</taxon>
        <taxon>Pterygota</taxon>
        <taxon>Neoptera</taxon>
        <taxon>Endopterygota</taxon>
        <taxon>Coleoptera</taxon>
        <taxon>Polyphaga</taxon>
        <taxon>Cucujiformia</taxon>
        <taxon>Curculionidae</taxon>
        <taxon>Scolytinae</taxon>
        <taxon>Hypothenemus</taxon>
    </lineage>
</organism>
<dbReference type="PANTHER" id="PTHR47055:SF2">
    <property type="entry name" value="PIGGYBAC TRANSPOSABLE ELEMENT-DERIVED PROTEIN 2-RELATED"/>
    <property type="match status" value="1"/>
</dbReference>
<evidence type="ECO:0000259" key="1">
    <source>
        <dbReference type="Pfam" id="PF13843"/>
    </source>
</evidence>
<protein>
    <recommendedName>
        <fullName evidence="1">PiggyBac transposable element-derived protein domain-containing protein</fullName>
    </recommendedName>
</protein>
<dbReference type="PANTHER" id="PTHR47055">
    <property type="entry name" value="DDE_TNP_1_7 DOMAIN-CONTAINING PROTEIN"/>
    <property type="match status" value="1"/>
</dbReference>
<dbReference type="EMBL" id="JBDJPC010000007">
    <property type="protein sequence ID" value="KAL1493569.1"/>
    <property type="molecule type" value="Genomic_DNA"/>
</dbReference>